<name>A0A0E2HEC8_9FIRM</name>
<feature type="transmembrane region" description="Helical" evidence="3">
    <location>
        <begin position="282"/>
        <end position="302"/>
    </location>
</feature>
<evidence type="ECO:0000256" key="2">
    <source>
        <dbReference type="ARBA" id="ARBA00022448"/>
    </source>
</evidence>
<feature type="transmembrane region" description="Helical" evidence="3">
    <location>
        <begin position="61"/>
        <end position="81"/>
    </location>
</feature>
<feature type="transmembrane region" description="Helical" evidence="3">
    <location>
        <begin position="34"/>
        <end position="55"/>
    </location>
</feature>
<dbReference type="PANTHER" id="PTHR36838:SF3">
    <property type="entry name" value="TRANSPORTER AUXIN EFFLUX CARRIER EC FAMILY"/>
    <property type="match status" value="1"/>
</dbReference>
<dbReference type="PATRIC" id="fig|999408.3.peg.1385"/>
<evidence type="ECO:0000313" key="4">
    <source>
        <dbReference type="EMBL" id="ENZ18411.1"/>
    </source>
</evidence>
<dbReference type="AlphaFoldDB" id="A0A0E2HEC8"/>
<dbReference type="GO" id="GO:0012505">
    <property type="term" value="C:endomembrane system"/>
    <property type="evidence" value="ECO:0007669"/>
    <property type="project" value="UniProtKB-SubCell"/>
</dbReference>
<dbReference type="EMBL" id="AGYR01000010">
    <property type="protein sequence ID" value="ENZ18411.1"/>
    <property type="molecule type" value="Genomic_DNA"/>
</dbReference>
<evidence type="ECO:0000313" key="5">
    <source>
        <dbReference type="Proteomes" id="UP000013085"/>
    </source>
</evidence>
<feature type="transmembrane region" description="Helical" evidence="3">
    <location>
        <begin position="169"/>
        <end position="187"/>
    </location>
</feature>
<dbReference type="Proteomes" id="UP000013085">
    <property type="component" value="Unassembled WGS sequence"/>
</dbReference>
<keyword evidence="3" id="KW-0472">Membrane</keyword>
<dbReference type="Gene3D" id="1.20.1530.20">
    <property type="match status" value="1"/>
</dbReference>
<evidence type="ECO:0000256" key="3">
    <source>
        <dbReference type="SAM" id="Phobius"/>
    </source>
</evidence>
<dbReference type="InterPro" id="IPR038770">
    <property type="entry name" value="Na+/solute_symporter_sf"/>
</dbReference>
<sequence>MAEVLMKAGAFVAVIIMGNLLRRAGFFKEEDFYVLSKIVLKITLPAAIISNFSGIDLKPSMLVMTLLGFGGGILYITMAFFMSIGKEREERAFNVLNLPGYNIGNFTMPFAQSFLGPVGVVATSLFDTGNAFVCLGGAYSVAVVTKEKNARFSLLPVVKTLLKSLPFDAYLIMTVLSFLHVALPAPITSFTGVIGNANAFMAMLMIGVGFKLNGDSSQPGKIVRILAARYSLAIILALVFYFLLPFGIEYRQALTILALSPMSSAAPAFTGNLGSDVGLASAVNSISVVISTVLITGTLMMIL</sequence>
<comment type="subcellular location">
    <subcellularLocation>
        <location evidence="1">Endomembrane system</location>
        <topology evidence="1">Multi-pass membrane protein</topology>
    </subcellularLocation>
</comment>
<dbReference type="GeneID" id="57961319"/>
<keyword evidence="2" id="KW-0813">Transport</keyword>
<feature type="transmembrane region" description="Helical" evidence="3">
    <location>
        <begin position="222"/>
        <end position="244"/>
    </location>
</feature>
<keyword evidence="3" id="KW-1133">Transmembrane helix</keyword>
<accession>A0A0E2HEC8</accession>
<dbReference type="RefSeq" id="WP_002588066.1">
    <property type="nucleotide sequence ID" value="NZ_KB851009.1"/>
</dbReference>
<keyword evidence="3" id="KW-0812">Transmembrane</keyword>
<feature type="transmembrane region" description="Helical" evidence="3">
    <location>
        <begin position="193"/>
        <end position="210"/>
    </location>
</feature>
<evidence type="ECO:0000256" key="1">
    <source>
        <dbReference type="ARBA" id="ARBA00004127"/>
    </source>
</evidence>
<proteinExistence type="predicted"/>
<protein>
    <submittedName>
        <fullName evidence="4">Auxin efflux carrier protein</fullName>
    </submittedName>
</protein>
<gene>
    <name evidence="4" type="ORF">HMPREF1090_01293</name>
</gene>
<dbReference type="HOGENOM" id="CLU_056175_6_0_9"/>
<organism evidence="4 5">
    <name type="scientific">[Clostridium] clostridioforme 90A8</name>
    <dbReference type="NCBI Taxonomy" id="999408"/>
    <lineage>
        <taxon>Bacteria</taxon>
        <taxon>Bacillati</taxon>
        <taxon>Bacillota</taxon>
        <taxon>Clostridia</taxon>
        <taxon>Lachnospirales</taxon>
        <taxon>Lachnospiraceae</taxon>
        <taxon>Enterocloster</taxon>
    </lineage>
</organism>
<comment type="caution">
    <text evidence="4">The sequence shown here is derived from an EMBL/GenBank/DDBJ whole genome shotgun (WGS) entry which is preliminary data.</text>
</comment>
<reference evidence="4 5" key="1">
    <citation type="submission" date="2013-01" db="EMBL/GenBank/DDBJ databases">
        <title>The Genome Sequence of Clostridium clostridioforme 90A8.</title>
        <authorList>
            <consortium name="The Broad Institute Genome Sequencing Platform"/>
            <person name="Earl A."/>
            <person name="Ward D."/>
            <person name="Feldgarden M."/>
            <person name="Gevers D."/>
            <person name="Courvalin P."/>
            <person name="Lambert T."/>
            <person name="Walker B."/>
            <person name="Young S.K."/>
            <person name="Zeng Q."/>
            <person name="Gargeya S."/>
            <person name="Fitzgerald M."/>
            <person name="Haas B."/>
            <person name="Abouelleil A."/>
            <person name="Alvarado L."/>
            <person name="Arachchi H.M."/>
            <person name="Berlin A.M."/>
            <person name="Chapman S.B."/>
            <person name="Dewar J."/>
            <person name="Goldberg J."/>
            <person name="Griggs A."/>
            <person name="Gujja S."/>
            <person name="Hansen M."/>
            <person name="Howarth C."/>
            <person name="Imamovic A."/>
            <person name="Larimer J."/>
            <person name="McCowan C."/>
            <person name="Murphy C."/>
            <person name="Neiman D."/>
            <person name="Pearson M."/>
            <person name="Priest M."/>
            <person name="Roberts A."/>
            <person name="Saif S."/>
            <person name="Shea T."/>
            <person name="Sisk P."/>
            <person name="Sykes S."/>
            <person name="Wortman J."/>
            <person name="Nusbaum C."/>
            <person name="Birren B."/>
        </authorList>
    </citation>
    <scope>NUCLEOTIDE SEQUENCE [LARGE SCALE GENOMIC DNA]</scope>
    <source>
        <strain evidence="4 5">90A8</strain>
    </source>
</reference>
<dbReference type="PANTHER" id="PTHR36838">
    <property type="entry name" value="AUXIN EFFLUX CARRIER FAMILY PROTEIN"/>
    <property type="match status" value="1"/>
</dbReference>
<feature type="transmembrane region" description="Helical" evidence="3">
    <location>
        <begin position="6"/>
        <end position="22"/>
    </location>
</feature>